<evidence type="ECO:0000256" key="1">
    <source>
        <dbReference type="SAM" id="MobiDB-lite"/>
    </source>
</evidence>
<evidence type="ECO:0000313" key="2">
    <source>
        <dbReference type="EMBL" id="RLW10163.1"/>
    </source>
</evidence>
<feature type="region of interest" description="Disordered" evidence="1">
    <location>
        <begin position="151"/>
        <end position="179"/>
    </location>
</feature>
<feature type="compositionally biased region" description="Basic residues" evidence="1">
    <location>
        <begin position="162"/>
        <end position="175"/>
    </location>
</feature>
<gene>
    <name evidence="2" type="ORF">DV515_00001916</name>
</gene>
<sequence length="190" mass="20198">MCPSWGWRETGTGTDTRTRAPRPSSLLPPARGNAALQEVTPKFPVPKRRPQNPPAAPRFGLDGAGGKGVGSPADFGLSRATELSNFLFLEVAGEAEDDLRVQAQGSDLQEAGIFPRGVGGIGRFLKSHSLGFEISCSLSGGDVFVYTHRGGKNDKIANTSHPLKKKKGKKKKKSQARVSYSVICQDAPPG</sequence>
<dbReference type="Proteomes" id="UP000276834">
    <property type="component" value="Unassembled WGS sequence"/>
</dbReference>
<organism evidence="2 3">
    <name type="scientific">Chloebia gouldiae</name>
    <name type="common">Gouldian finch</name>
    <name type="synonym">Erythrura gouldiae</name>
    <dbReference type="NCBI Taxonomy" id="44316"/>
    <lineage>
        <taxon>Eukaryota</taxon>
        <taxon>Metazoa</taxon>
        <taxon>Chordata</taxon>
        <taxon>Craniata</taxon>
        <taxon>Vertebrata</taxon>
        <taxon>Euteleostomi</taxon>
        <taxon>Archelosauria</taxon>
        <taxon>Archosauria</taxon>
        <taxon>Dinosauria</taxon>
        <taxon>Saurischia</taxon>
        <taxon>Theropoda</taxon>
        <taxon>Coelurosauria</taxon>
        <taxon>Aves</taxon>
        <taxon>Neognathae</taxon>
        <taxon>Neoaves</taxon>
        <taxon>Telluraves</taxon>
        <taxon>Australaves</taxon>
        <taxon>Passeriformes</taxon>
        <taxon>Passeroidea</taxon>
        <taxon>Passeridae</taxon>
        <taxon>Chloebia</taxon>
    </lineage>
</organism>
<evidence type="ECO:0000313" key="3">
    <source>
        <dbReference type="Proteomes" id="UP000276834"/>
    </source>
</evidence>
<reference evidence="2 3" key="1">
    <citation type="journal article" date="2018" name="Proc. R. Soc. B">
        <title>A non-coding region near Follistatin controls head colour polymorphism in the Gouldian finch.</title>
        <authorList>
            <person name="Toomey M.B."/>
            <person name="Marques C.I."/>
            <person name="Andrade P."/>
            <person name="Araujo P.M."/>
            <person name="Sabatino S."/>
            <person name="Gazda M.A."/>
            <person name="Afonso S."/>
            <person name="Lopes R.J."/>
            <person name="Corbo J.C."/>
            <person name="Carneiro M."/>
        </authorList>
    </citation>
    <scope>NUCLEOTIDE SEQUENCE [LARGE SCALE GENOMIC DNA]</scope>
    <source>
        <strain evidence="2">Red01</strain>
        <tissue evidence="2">Muscle</tissue>
    </source>
</reference>
<feature type="region of interest" description="Disordered" evidence="1">
    <location>
        <begin position="1"/>
        <end position="67"/>
    </location>
</feature>
<dbReference type="AlphaFoldDB" id="A0A3L8SWP9"/>
<keyword evidence="3" id="KW-1185">Reference proteome</keyword>
<dbReference type="EMBL" id="QUSF01000004">
    <property type="protein sequence ID" value="RLW10163.1"/>
    <property type="molecule type" value="Genomic_DNA"/>
</dbReference>
<feature type="compositionally biased region" description="Low complexity" evidence="1">
    <location>
        <begin position="1"/>
        <end position="15"/>
    </location>
</feature>
<comment type="caution">
    <text evidence="2">The sequence shown here is derived from an EMBL/GenBank/DDBJ whole genome shotgun (WGS) entry which is preliminary data.</text>
</comment>
<accession>A0A3L8SWP9</accession>
<name>A0A3L8SWP9_CHLGU</name>
<proteinExistence type="predicted"/>
<protein>
    <submittedName>
        <fullName evidence="2">Uncharacterized protein</fullName>
    </submittedName>
</protein>